<evidence type="ECO:0000256" key="17">
    <source>
        <dbReference type="ARBA" id="ARBA00060592"/>
    </source>
</evidence>
<dbReference type="HAMAP" id="MF_00047">
    <property type="entry name" value="Dala_Dala_lig"/>
    <property type="match status" value="1"/>
</dbReference>
<dbReference type="GO" id="GO:0008360">
    <property type="term" value="P:regulation of cell shape"/>
    <property type="evidence" value="ECO:0007669"/>
    <property type="project" value="UniProtKB-KW"/>
</dbReference>
<dbReference type="FunFam" id="3.30.470.20:FF:000008">
    <property type="entry name" value="D-alanine--D-alanine ligase"/>
    <property type="match status" value="1"/>
</dbReference>
<evidence type="ECO:0000256" key="21">
    <source>
        <dbReference type="PIRSR" id="PIRSR039102-3"/>
    </source>
</evidence>
<keyword evidence="12 18" id="KW-0133">Cell shape</keyword>
<keyword evidence="13 18" id="KW-0573">Peptidoglycan synthesis</keyword>
<gene>
    <name evidence="18" type="primary">ddl</name>
    <name evidence="24" type="ORF">B5P45_00550</name>
</gene>
<dbReference type="EMBL" id="MZMT01000003">
    <property type="protein sequence ID" value="PIO46332.1"/>
    <property type="molecule type" value="Genomic_DNA"/>
</dbReference>
<comment type="subcellular location">
    <subcellularLocation>
        <location evidence="3 18">Cytoplasm</location>
    </subcellularLocation>
</comment>
<feature type="active site" evidence="19">
    <location>
        <position position="321"/>
    </location>
</feature>
<evidence type="ECO:0000256" key="13">
    <source>
        <dbReference type="ARBA" id="ARBA00022984"/>
    </source>
</evidence>
<organism evidence="24 25">
    <name type="scientific">Phyllobacterium zundukense</name>
    <dbReference type="NCBI Taxonomy" id="1867719"/>
    <lineage>
        <taxon>Bacteria</taxon>
        <taxon>Pseudomonadati</taxon>
        <taxon>Pseudomonadota</taxon>
        <taxon>Alphaproteobacteria</taxon>
        <taxon>Hyphomicrobiales</taxon>
        <taxon>Phyllobacteriaceae</taxon>
        <taxon>Phyllobacterium</taxon>
    </lineage>
</organism>
<dbReference type="SUPFAM" id="SSF56059">
    <property type="entry name" value="Glutathione synthetase ATP-binding domain-like"/>
    <property type="match status" value="1"/>
</dbReference>
<evidence type="ECO:0000256" key="18">
    <source>
        <dbReference type="HAMAP-Rule" id="MF_00047"/>
    </source>
</evidence>
<evidence type="ECO:0000256" key="1">
    <source>
        <dbReference type="ARBA" id="ARBA00001936"/>
    </source>
</evidence>
<dbReference type="Gene3D" id="3.40.50.20">
    <property type="match status" value="1"/>
</dbReference>
<dbReference type="GO" id="GO:0071555">
    <property type="term" value="P:cell wall organization"/>
    <property type="evidence" value="ECO:0007669"/>
    <property type="project" value="UniProtKB-KW"/>
</dbReference>
<dbReference type="GO" id="GO:0009252">
    <property type="term" value="P:peptidoglycan biosynthetic process"/>
    <property type="evidence" value="ECO:0007669"/>
    <property type="project" value="UniProtKB-UniRule"/>
</dbReference>
<dbReference type="InterPro" id="IPR016185">
    <property type="entry name" value="PreATP-grasp_dom_sf"/>
</dbReference>
<dbReference type="Pfam" id="PF01820">
    <property type="entry name" value="Dala_Dala_lig_N"/>
    <property type="match status" value="1"/>
</dbReference>
<evidence type="ECO:0000256" key="19">
    <source>
        <dbReference type="PIRSR" id="PIRSR039102-1"/>
    </source>
</evidence>
<evidence type="ECO:0000256" key="3">
    <source>
        <dbReference type="ARBA" id="ARBA00004496"/>
    </source>
</evidence>
<dbReference type="GO" id="GO:0046872">
    <property type="term" value="F:metal ion binding"/>
    <property type="evidence" value="ECO:0007669"/>
    <property type="project" value="UniProtKB-KW"/>
</dbReference>
<sequence>MSRLRVAVLFGGKSAEHDVSVMSARNVAQAIDQERYDVVLIGITRQGRWLLINGEFPQSVPEDGAQISFLPGGKGRTLVLPQSGSAYEIAPVDVLMPVLHGQFGEDGSVQGLAEVAGIAYVGCGIFGSAAAMDKHQAKCLLAQAGLPVARGVTINRQDSPDIEAISRDLGWPVFVKPVRQGSSVGVSKARTTEELRSAIDNALQYDSRVLIEEFIEAREFELGVLEGEDGTLRVSVPGEIAPAAAHGFYSYEAKYIDADGAALFVPAHIGESTATALQDMTKRAFIALGCEGMARIDFFLRADGQAFINEINTIPGFTDISMYPKIFAASDVPYPELIDRLIRHALKRAA</sequence>
<keyword evidence="9 20" id="KW-0547">Nucleotide-binding</keyword>
<reference evidence="24 25" key="1">
    <citation type="journal article" date="2017" name="Int J Environ Stud">
        <title>Does the Miocene-Pliocene relict legume Oxytropis triphylla form nitrogen-fixing nodules with a combination of bacterial strains?</title>
        <authorList>
            <person name="Safronova V."/>
            <person name="Belimov A."/>
            <person name="Sazanova A."/>
            <person name="Kuznetsova I."/>
            <person name="Popova J."/>
            <person name="Andronov E."/>
            <person name="Verkhozina A."/>
            <person name="Tikhonovich I."/>
        </authorList>
    </citation>
    <scope>NUCLEOTIDE SEQUENCE [LARGE SCALE GENOMIC DNA]</scope>
    <source>
        <strain evidence="24 25">Tri-38</strain>
    </source>
</reference>
<feature type="binding site" evidence="21">
    <location>
        <position position="312"/>
    </location>
    <ligand>
        <name>Mg(2+)</name>
        <dbReference type="ChEBI" id="CHEBI:18420"/>
        <label>2</label>
    </ligand>
</feature>
<keyword evidence="8 21" id="KW-0479">Metal-binding</keyword>
<comment type="cofactor">
    <cofactor evidence="21">
        <name>Mg(2+)</name>
        <dbReference type="ChEBI" id="CHEBI:18420"/>
    </cofactor>
    <cofactor evidence="21">
        <name>Mn(2+)</name>
        <dbReference type="ChEBI" id="CHEBI:29035"/>
    </cofactor>
    <text evidence="21">Binds 2 magnesium or manganese ions per subunit.</text>
</comment>
<feature type="binding site" evidence="20">
    <location>
        <begin position="212"/>
        <end position="219"/>
    </location>
    <ligand>
        <name>ATP</name>
        <dbReference type="ChEBI" id="CHEBI:30616"/>
    </ligand>
</feature>
<dbReference type="GO" id="GO:0005524">
    <property type="term" value="F:ATP binding"/>
    <property type="evidence" value="ECO:0007669"/>
    <property type="project" value="UniProtKB-UniRule"/>
</dbReference>
<evidence type="ECO:0000256" key="6">
    <source>
        <dbReference type="ARBA" id="ARBA00022490"/>
    </source>
</evidence>
<feature type="binding site" evidence="20">
    <location>
        <begin position="309"/>
        <end position="310"/>
    </location>
    <ligand>
        <name>ATP</name>
        <dbReference type="ChEBI" id="CHEBI:30616"/>
    </ligand>
</feature>
<dbReference type="InterPro" id="IPR000291">
    <property type="entry name" value="D-Ala_lig_Van_CS"/>
</dbReference>
<dbReference type="GO" id="GO:0005829">
    <property type="term" value="C:cytosol"/>
    <property type="evidence" value="ECO:0007669"/>
    <property type="project" value="TreeGrafter"/>
</dbReference>
<dbReference type="AlphaFoldDB" id="A0A2N9W3L4"/>
<dbReference type="RefSeq" id="WP_099999512.1">
    <property type="nucleotide sequence ID" value="NZ_CP017940.1"/>
</dbReference>
<feature type="domain" description="ATP-grasp" evidence="23">
    <location>
        <begin position="138"/>
        <end position="343"/>
    </location>
</feature>
<evidence type="ECO:0000259" key="23">
    <source>
        <dbReference type="PROSITE" id="PS50975"/>
    </source>
</evidence>
<dbReference type="PROSITE" id="PS50975">
    <property type="entry name" value="ATP_GRASP"/>
    <property type="match status" value="1"/>
</dbReference>
<keyword evidence="10 22" id="KW-0067">ATP-binding</keyword>
<name>A0A2N9W3L4_9HYPH</name>
<evidence type="ECO:0000256" key="10">
    <source>
        <dbReference type="ARBA" id="ARBA00022840"/>
    </source>
</evidence>
<feature type="binding site" evidence="20">
    <location>
        <begin position="174"/>
        <end position="176"/>
    </location>
    <ligand>
        <name>ATP</name>
        <dbReference type="ChEBI" id="CHEBI:30616"/>
    </ligand>
</feature>
<keyword evidence="6 18" id="KW-0963">Cytoplasm</keyword>
<evidence type="ECO:0000256" key="9">
    <source>
        <dbReference type="ARBA" id="ARBA00022741"/>
    </source>
</evidence>
<evidence type="ECO:0000256" key="11">
    <source>
        <dbReference type="ARBA" id="ARBA00022842"/>
    </source>
</evidence>
<evidence type="ECO:0000256" key="22">
    <source>
        <dbReference type="PROSITE-ProRule" id="PRU00409"/>
    </source>
</evidence>
<dbReference type="Pfam" id="PF07478">
    <property type="entry name" value="Dala_Dala_lig_C"/>
    <property type="match status" value="1"/>
</dbReference>
<comment type="caution">
    <text evidence="24">The sequence shown here is derived from an EMBL/GenBank/DDBJ whole genome shotgun (WGS) entry which is preliminary data.</text>
</comment>
<proteinExistence type="inferred from homology"/>
<feature type="binding site" evidence="21">
    <location>
        <position position="297"/>
    </location>
    <ligand>
        <name>Mg(2+)</name>
        <dbReference type="ChEBI" id="CHEBI:18420"/>
        <label>1</label>
    </ligand>
</feature>
<dbReference type="PROSITE" id="PS00843">
    <property type="entry name" value="DALA_DALA_LIGASE_1"/>
    <property type="match status" value="1"/>
</dbReference>
<dbReference type="SUPFAM" id="SSF52440">
    <property type="entry name" value="PreATP-grasp domain"/>
    <property type="match status" value="1"/>
</dbReference>
<feature type="binding site" evidence="21">
    <location>
        <position position="310"/>
    </location>
    <ligand>
        <name>Mg(2+)</name>
        <dbReference type="ChEBI" id="CHEBI:18420"/>
        <label>2</label>
    </ligand>
</feature>
<accession>A0A2N9W3L4</accession>
<feature type="active site" evidence="19">
    <location>
        <position position="182"/>
    </location>
</feature>
<feature type="active site" evidence="19">
    <location>
        <position position="16"/>
    </location>
</feature>
<dbReference type="Proteomes" id="UP000232163">
    <property type="component" value="Unassembled WGS sequence"/>
</dbReference>
<protein>
    <recommendedName>
        <fullName evidence="18">D-alanine--D-alanine ligase</fullName>
        <ecNumber evidence="18">6.3.2.4</ecNumber>
    </recommendedName>
    <alternativeName>
        <fullName evidence="18">D-Ala-D-Ala ligase</fullName>
    </alternativeName>
    <alternativeName>
        <fullName evidence="18">D-alanylalanine synthetase</fullName>
    </alternativeName>
</protein>
<dbReference type="PIRSF" id="PIRSF039102">
    <property type="entry name" value="Ddl/VanB"/>
    <property type="match status" value="1"/>
</dbReference>
<keyword evidence="15 18" id="KW-0961">Cell wall biogenesis/degradation</keyword>
<dbReference type="InterPro" id="IPR011127">
    <property type="entry name" value="Dala_Dala_lig_N"/>
</dbReference>
<dbReference type="FunFam" id="3.30.1490.20:FF:000007">
    <property type="entry name" value="D-alanine--D-alanine ligase"/>
    <property type="match status" value="1"/>
</dbReference>
<dbReference type="KEGG" id="pht:BLM14_11510"/>
<evidence type="ECO:0000256" key="14">
    <source>
        <dbReference type="ARBA" id="ARBA00023211"/>
    </source>
</evidence>
<dbReference type="GO" id="GO:0008716">
    <property type="term" value="F:D-alanine-D-alanine ligase activity"/>
    <property type="evidence" value="ECO:0007669"/>
    <property type="project" value="UniProtKB-UniRule"/>
</dbReference>
<comment type="pathway">
    <text evidence="17">Glycan biosynthesis.</text>
</comment>
<dbReference type="PROSITE" id="PS00844">
    <property type="entry name" value="DALA_DALA_LIGASE_2"/>
    <property type="match status" value="1"/>
</dbReference>
<dbReference type="InterPro" id="IPR005905">
    <property type="entry name" value="D_ala_D_ala"/>
</dbReference>
<comment type="pathway">
    <text evidence="4 18">Cell wall biogenesis; peptidoglycan biosynthesis.</text>
</comment>
<feature type="binding site" evidence="20">
    <location>
        <position position="134"/>
    </location>
    <ligand>
        <name>ATP</name>
        <dbReference type="ChEBI" id="CHEBI:30616"/>
    </ligand>
</feature>
<dbReference type="Gene3D" id="3.30.470.20">
    <property type="entry name" value="ATP-grasp fold, B domain"/>
    <property type="match status" value="1"/>
</dbReference>
<evidence type="ECO:0000256" key="8">
    <source>
        <dbReference type="ARBA" id="ARBA00022723"/>
    </source>
</evidence>
<evidence type="ECO:0000256" key="20">
    <source>
        <dbReference type="PIRSR" id="PIRSR039102-2"/>
    </source>
</evidence>
<dbReference type="UniPathway" id="UPA00219"/>
<dbReference type="InterPro" id="IPR011095">
    <property type="entry name" value="Dala_Dala_lig_C"/>
</dbReference>
<evidence type="ECO:0000256" key="15">
    <source>
        <dbReference type="ARBA" id="ARBA00023316"/>
    </source>
</evidence>
<dbReference type="InterPro" id="IPR011761">
    <property type="entry name" value="ATP-grasp"/>
</dbReference>
<comment type="cofactor">
    <cofactor evidence="1">
        <name>Mn(2+)</name>
        <dbReference type="ChEBI" id="CHEBI:29035"/>
    </cofactor>
</comment>
<evidence type="ECO:0000313" key="25">
    <source>
        <dbReference type="Proteomes" id="UP000232163"/>
    </source>
</evidence>
<keyword evidence="11 21" id="KW-0460">Magnesium</keyword>
<evidence type="ECO:0000256" key="16">
    <source>
        <dbReference type="ARBA" id="ARBA00047614"/>
    </source>
</evidence>
<evidence type="ECO:0000256" key="2">
    <source>
        <dbReference type="ARBA" id="ARBA00003921"/>
    </source>
</evidence>
<keyword evidence="25" id="KW-1185">Reference proteome</keyword>
<dbReference type="Gene3D" id="3.30.1490.20">
    <property type="entry name" value="ATP-grasp fold, A domain"/>
    <property type="match status" value="1"/>
</dbReference>
<feature type="binding site" evidence="21">
    <location>
        <position position="310"/>
    </location>
    <ligand>
        <name>Mg(2+)</name>
        <dbReference type="ChEBI" id="CHEBI:18420"/>
        <label>1</label>
    </ligand>
</feature>
<keyword evidence="7 18" id="KW-0436">Ligase</keyword>
<dbReference type="PANTHER" id="PTHR23132:SF25">
    <property type="entry name" value="D-ALANINE--D-ALANINE LIGASE A"/>
    <property type="match status" value="1"/>
</dbReference>
<evidence type="ECO:0000256" key="4">
    <source>
        <dbReference type="ARBA" id="ARBA00004752"/>
    </source>
</evidence>
<evidence type="ECO:0000256" key="7">
    <source>
        <dbReference type="ARBA" id="ARBA00022598"/>
    </source>
</evidence>
<evidence type="ECO:0000256" key="5">
    <source>
        <dbReference type="ARBA" id="ARBA00010871"/>
    </source>
</evidence>
<dbReference type="OrthoDB" id="9813261at2"/>
<dbReference type="EC" id="6.3.2.4" evidence="18"/>
<keyword evidence="14 21" id="KW-0464">Manganese</keyword>
<feature type="binding site" evidence="20">
    <location>
        <begin position="182"/>
        <end position="183"/>
    </location>
    <ligand>
        <name>ATP</name>
        <dbReference type="ChEBI" id="CHEBI:30616"/>
    </ligand>
</feature>
<dbReference type="PANTHER" id="PTHR23132">
    <property type="entry name" value="D-ALANINE--D-ALANINE LIGASE"/>
    <property type="match status" value="1"/>
</dbReference>
<comment type="similarity">
    <text evidence="5 18">Belongs to the D-alanine--D-alanine ligase family.</text>
</comment>
<dbReference type="InterPro" id="IPR013815">
    <property type="entry name" value="ATP_grasp_subdomain_1"/>
</dbReference>
<evidence type="ECO:0000313" key="24">
    <source>
        <dbReference type="EMBL" id="PIO46332.1"/>
    </source>
</evidence>
<evidence type="ECO:0000256" key="12">
    <source>
        <dbReference type="ARBA" id="ARBA00022960"/>
    </source>
</evidence>
<comment type="catalytic activity">
    <reaction evidence="16 18">
        <text>2 D-alanine + ATP = D-alanyl-D-alanine + ADP + phosphate + H(+)</text>
        <dbReference type="Rhea" id="RHEA:11224"/>
        <dbReference type="ChEBI" id="CHEBI:15378"/>
        <dbReference type="ChEBI" id="CHEBI:30616"/>
        <dbReference type="ChEBI" id="CHEBI:43474"/>
        <dbReference type="ChEBI" id="CHEBI:57416"/>
        <dbReference type="ChEBI" id="CHEBI:57822"/>
        <dbReference type="ChEBI" id="CHEBI:456216"/>
        <dbReference type="EC" id="6.3.2.4"/>
    </reaction>
</comment>
<dbReference type="NCBIfam" id="TIGR01205">
    <property type="entry name" value="D_ala_D_alaTIGR"/>
    <property type="match status" value="1"/>
</dbReference>
<comment type="function">
    <text evidence="2 18">Cell wall formation.</text>
</comment>
<dbReference type="NCBIfam" id="NF002528">
    <property type="entry name" value="PRK01966.1-4"/>
    <property type="match status" value="1"/>
</dbReference>